<dbReference type="GO" id="GO:0009401">
    <property type="term" value="P:phosphoenolpyruvate-dependent sugar phosphotransferase system"/>
    <property type="evidence" value="ECO:0007669"/>
    <property type="project" value="InterPro"/>
</dbReference>
<dbReference type="InterPro" id="IPR051471">
    <property type="entry name" value="Bacterial_PTS_sugar_comp"/>
</dbReference>
<reference evidence="3 4" key="1">
    <citation type="submission" date="2023-07" db="EMBL/GenBank/DDBJ databases">
        <title>Pathogenic bacteria of pear tree diseases.</title>
        <authorList>
            <person name="Zhang Z."/>
            <person name="He L."/>
            <person name="Huang R."/>
        </authorList>
    </citation>
    <scope>NUCLEOTIDE SEQUENCE [LARGE SCALE GENOMIC DNA]</scope>
    <source>
        <strain evidence="3 4">DE2</strain>
    </source>
</reference>
<proteinExistence type="predicted"/>
<dbReference type="Gene3D" id="3.40.50.510">
    <property type="entry name" value="Phosphotransferase system, mannose-type IIA component"/>
    <property type="match status" value="1"/>
</dbReference>
<dbReference type="AlphaFoldDB" id="A0AA50HNK7"/>
<dbReference type="Pfam" id="PF03610">
    <property type="entry name" value="EIIA-man"/>
    <property type="match status" value="1"/>
</dbReference>
<name>A0AA50HNK7_9GAMM</name>
<sequence length="142" mass="15327">MLQFIVATHGPLCQALIESAEMIFGELTGIKAVSLTNEGGIEAFRTEITKKIDDALLNHDGVLVLCDLLSGTPWNVASAHALHPERVGNVAVVAGVNLPLLLLAQEYSEEADPHFVATQLVKQVTEMVIQAMPVIHQTSEDF</sequence>
<accession>A0AA50HNK7</accession>
<dbReference type="GO" id="GO:0016020">
    <property type="term" value="C:membrane"/>
    <property type="evidence" value="ECO:0007669"/>
    <property type="project" value="InterPro"/>
</dbReference>
<dbReference type="EMBL" id="CP132353">
    <property type="protein sequence ID" value="WLS76958.1"/>
    <property type="molecule type" value="Genomic_DNA"/>
</dbReference>
<evidence type="ECO:0000313" key="4">
    <source>
        <dbReference type="Proteomes" id="UP001228139"/>
    </source>
</evidence>
<dbReference type="PANTHER" id="PTHR33799:SF1">
    <property type="entry name" value="PTS SYSTEM MANNOSE-SPECIFIC EIIAB COMPONENT-RELATED"/>
    <property type="match status" value="1"/>
</dbReference>
<dbReference type="Proteomes" id="UP001228139">
    <property type="component" value="Chromosome"/>
</dbReference>
<dbReference type="KEGG" id="epi:Q3V30_10625"/>
<feature type="domain" description="PTS EIIA type-4" evidence="2">
    <location>
        <begin position="1"/>
        <end position="132"/>
    </location>
</feature>
<protein>
    <submittedName>
        <fullName evidence="3">PTS fructose transporter subunit IIA</fullName>
    </submittedName>
</protein>
<dbReference type="SUPFAM" id="SSF53062">
    <property type="entry name" value="PTS system fructose IIA component-like"/>
    <property type="match status" value="1"/>
</dbReference>
<evidence type="ECO:0000259" key="2">
    <source>
        <dbReference type="PROSITE" id="PS51096"/>
    </source>
</evidence>
<evidence type="ECO:0000256" key="1">
    <source>
        <dbReference type="ARBA" id="ARBA00022679"/>
    </source>
</evidence>
<keyword evidence="1" id="KW-0808">Transferase</keyword>
<dbReference type="PROSITE" id="PS51096">
    <property type="entry name" value="PTS_EIIA_TYPE_4"/>
    <property type="match status" value="1"/>
</dbReference>
<keyword evidence="4" id="KW-1185">Reference proteome</keyword>
<dbReference type="InterPro" id="IPR036662">
    <property type="entry name" value="PTS_EIIA_man-typ_sf"/>
</dbReference>
<gene>
    <name evidence="3" type="ORF">Q3V30_10625</name>
</gene>
<dbReference type="RefSeq" id="WP_306205422.1">
    <property type="nucleotide sequence ID" value="NZ_CP132353.1"/>
</dbReference>
<dbReference type="PANTHER" id="PTHR33799">
    <property type="entry name" value="PTS PERMEASE-RELATED-RELATED"/>
    <property type="match status" value="1"/>
</dbReference>
<evidence type="ECO:0000313" key="3">
    <source>
        <dbReference type="EMBL" id="WLS76958.1"/>
    </source>
</evidence>
<dbReference type="InterPro" id="IPR004701">
    <property type="entry name" value="PTS_EIIA_man-typ"/>
</dbReference>
<dbReference type="GO" id="GO:0016740">
    <property type="term" value="F:transferase activity"/>
    <property type="evidence" value="ECO:0007669"/>
    <property type="project" value="UniProtKB-KW"/>
</dbReference>
<organism evidence="3 4">
    <name type="scientific">Erwinia pyri</name>
    <dbReference type="NCBI Taxonomy" id="3062598"/>
    <lineage>
        <taxon>Bacteria</taxon>
        <taxon>Pseudomonadati</taxon>
        <taxon>Pseudomonadota</taxon>
        <taxon>Gammaproteobacteria</taxon>
        <taxon>Enterobacterales</taxon>
        <taxon>Erwiniaceae</taxon>
        <taxon>Erwinia</taxon>
    </lineage>
</organism>